<dbReference type="Proteomes" id="UP001085076">
    <property type="component" value="Miscellaneous, Linkage group lg01"/>
</dbReference>
<keyword evidence="4" id="KW-1185">Reference proteome</keyword>
<comment type="caution">
    <text evidence="3">The sequence shown here is derived from an EMBL/GenBank/DDBJ whole genome shotgun (WGS) entry which is preliminary data.</text>
</comment>
<protein>
    <recommendedName>
        <fullName evidence="2">DUF4283 domain-containing protein</fullName>
    </recommendedName>
</protein>
<gene>
    <name evidence="3" type="ORF">J5N97_006309</name>
</gene>
<dbReference type="OrthoDB" id="682893at2759"/>
<dbReference type="PANTHER" id="PTHR31286">
    <property type="entry name" value="GLYCINE-RICH CELL WALL STRUCTURAL PROTEIN 1.8-LIKE"/>
    <property type="match status" value="1"/>
</dbReference>
<organism evidence="3 4">
    <name type="scientific">Dioscorea zingiberensis</name>
    <dbReference type="NCBI Taxonomy" id="325984"/>
    <lineage>
        <taxon>Eukaryota</taxon>
        <taxon>Viridiplantae</taxon>
        <taxon>Streptophyta</taxon>
        <taxon>Embryophyta</taxon>
        <taxon>Tracheophyta</taxon>
        <taxon>Spermatophyta</taxon>
        <taxon>Magnoliopsida</taxon>
        <taxon>Liliopsida</taxon>
        <taxon>Dioscoreales</taxon>
        <taxon>Dioscoreaceae</taxon>
        <taxon>Dioscorea</taxon>
    </lineage>
</organism>
<dbReference type="InterPro" id="IPR025558">
    <property type="entry name" value="DUF4283"/>
</dbReference>
<dbReference type="InterPro" id="IPR040256">
    <property type="entry name" value="At4g02000-like"/>
</dbReference>
<dbReference type="EMBL" id="JAGGNH010000001">
    <property type="protein sequence ID" value="KAJ0987953.1"/>
    <property type="molecule type" value="Genomic_DNA"/>
</dbReference>
<dbReference type="PANTHER" id="PTHR31286:SF180">
    <property type="entry name" value="OS10G0362600 PROTEIN"/>
    <property type="match status" value="1"/>
</dbReference>
<dbReference type="AlphaFoldDB" id="A0A9D5DBM9"/>
<evidence type="ECO:0000313" key="3">
    <source>
        <dbReference type="EMBL" id="KAJ0987953.1"/>
    </source>
</evidence>
<feature type="domain" description="DUF4283" evidence="2">
    <location>
        <begin position="65"/>
        <end position="146"/>
    </location>
</feature>
<reference evidence="3" key="1">
    <citation type="submission" date="2021-03" db="EMBL/GenBank/DDBJ databases">
        <authorList>
            <person name="Li Z."/>
            <person name="Yang C."/>
        </authorList>
    </citation>
    <scope>NUCLEOTIDE SEQUENCE</scope>
    <source>
        <strain evidence="3">Dzin_1.0</strain>
        <tissue evidence="3">Leaf</tissue>
    </source>
</reference>
<reference evidence="3" key="2">
    <citation type="journal article" date="2022" name="Hortic Res">
        <title>The genome of Dioscorea zingiberensis sheds light on the biosynthesis, origin and evolution of the medicinally important diosgenin saponins.</title>
        <authorList>
            <person name="Li Y."/>
            <person name="Tan C."/>
            <person name="Li Z."/>
            <person name="Guo J."/>
            <person name="Li S."/>
            <person name="Chen X."/>
            <person name="Wang C."/>
            <person name="Dai X."/>
            <person name="Yang H."/>
            <person name="Song W."/>
            <person name="Hou L."/>
            <person name="Xu J."/>
            <person name="Tong Z."/>
            <person name="Xu A."/>
            <person name="Yuan X."/>
            <person name="Wang W."/>
            <person name="Yang Q."/>
            <person name="Chen L."/>
            <person name="Sun Z."/>
            <person name="Wang K."/>
            <person name="Pan B."/>
            <person name="Chen J."/>
            <person name="Bao Y."/>
            <person name="Liu F."/>
            <person name="Qi X."/>
            <person name="Gang D.R."/>
            <person name="Wen J."/>
            <person name="Li J."/>
        </authorList>
    </citation>
    <scope>NUCLEOTIDE SEQUENCE</scope>
    <source>
        <strain evidence="3">Dzin_1.0</strain>
    </source>
</reference>
<accession>A0A9D5DBM9</accession>
<feature type="region of interest" description="Disordered" evidence="1">
    <location>
        <begin position="278"/>
        <end position="351"/>
    </location>
</feature>
<proteinExistence type="predicted"/>
<evidence type="ECO:0000313" key="4">
    <source>
        <dbReference type="Proteomes" id="UP001085076"/>
    </source>
</evidence>
<evidence type="ECO:0000256" key="1">
    <source>
        <dbReference type="SAM" id="MobiDB-lite"/>
    </source>
</evidence>
<name>A0A9D5DBM9_9LILI</name>
<sequence>MSGGGGAPPPVPPVPLAPSWAEVADAGNCGPSSPLPIDKEVLEKLKRVVIDTVHVDEESKQRARSRFQNALYGKLFGKAPPFGIVRTTLLGMWRELGTVHISDMPNGFLLIRCESEAVKDRLLSGGPWALFGASLQLAPWQPCFEPAFMHLTKALVWVQLHNFPVDFWDEASLRNHTVAIGKLVKVDEFTISLSRTKFARVCLEIDLAAPLKRGFWLEDGARRLFVMVLYERAPTFCHSCGVVGHEANTCSSRRGHPSLQPTVAGLADGVDAQAPLDLAHQGSSKSGPPRVDGQSSHGSPAVAEHADDPGFGMARLPRRRGPSRGRGGARGVAPRELHAPAVRDGQLAGNADTRHVAGENREMATHGRGESSNPLNTIPCLRPICSIPDPSSQVAVQIDSCASPICSIPDPRSQVAVQLDRSAGRVKDSSVKGKRKVCSSPPLLLMSSVDQRAASPSDDHRMVVDRVKQALQSNMVSPDPRSDSEFSEDALEMEVLDDDFTLWEIQKGARKGARSRIEIPILGAIQKKKGKRKTGTRGV</sequence>
<evidence type="ECO:0000259" key="2">
    <source>
        <dbReference type="Pfam" id="PF14111"/>
    </source>
</evidence>
<dbReference type="Pfam" id="PF14111">
    <property type="entry name" value="DUF4283"/>
    <property type="match status" value="1"/>
</dbReference>